<dbReference type="EMBL" id="CP019323">
    <property type="protein sequence ID" value="APX72500.1"/>
    <property type="molecule type" value="Genomic_DNA"/>
</dbReference>
<dbReference type="AlphaFoldDB" id="A0A1P8Q3S0"/>
<dbReference type="Proteomes" id="UP000187499">
    <property type="component" value="Chromosome"/>
</dbReference>
<accession>A0A1P8Q3S0</accession>
<organism evidence="1 2">
    <name type="scientific">Companilactobacillus allii</name>
    <dbReference type="NCBI Taxonomy" id="1847728"/>
    <lineage>
        <taxon>Bacteria</taxon>
        <taxon>Bacillati</taxon>
        <taxon>Bacillota</taxon>
        <taxon>Bacilli</taxon>
        <taxon>Lactobacillales</taxon>
        <taxon>Lactobacillaceae</taxon>
        <taxon>Companilactobacillus</taxon>
    </lineage>
</organism>
<dbReference type="RefSeq" id="WP_076615874.1">
    <property type="nucleotide sequence ID" value="NZ_CP019323.1"/>
</dbReference>
<gene>
    <name evidence="1" type="ORF">BTM29_08040</name>
</gene>
<dbReference type="STRING" id="1847728.BTM29_08040"/>
<proteinExistence type="predicted"/>
<sequence>MNDTIFDTRTDILIRCSVLTDKLAIFDLFEKNEQDQNKEVFSVLYCGLQKMVILPKMTASALKLYIELYQAGGNESLKSIKAIIEV</sequence>
<dbReference type="KEGG" id="lalw:BTM29_08040"/>
<reference evidence="2" key="1">
    <citation type="submission" date="2016-12" db="EMBL/GenBank/DDBJ databases">
        <authorList>
            <person name="Jung M.Y."/>
            <person name="Lee S.H."/>
        </authorList>
    </citation>
    <scope>NUCLEOTIDE SEQUENCE [LARGE SCALE GENOMIC DNA]</scope>
    <source>
        <strain evidence="2">WiKim39</strain>
    </source>
</reference>
<protein>
    <submittedName>
        <fullName evidence="1">Uncharacterized protein</fullName>
    </submittedName>
</protein>
<evidence type="ECO:0000313" key="2">
    <source>
        <dbReference type="Proteomes" id="UP000187499"/>
    </source>
</evidence>
<evidence type="ECO:0000313" key="1">
    <source>
        <dbReference type="EMBL" id="APX72500.1"/>
    </source>
</evidence>
<name>A0A1P8Q3S0_9LACO</name>
<keyword evidence="2" id="KW-1185">Reference proteome</keyword>